<comment type="caution">
    <text evidence="1">The sequence shown here is derived from an EMBL/GenBank/DDBJ whole genome shotgun (WGS) entry which is preliminary data.</text>
</comment>
<organism evidence="1 2">
    <name type="scientific">Cardiocondyla obscurior</name>
    <dbReference type="NCBI Taxonomy" id="286306"/>
    <lineage>
        <taxon>Eukaryota</taxon>
        <taxon>Metazoa</taxon>
        <taxon>Ecdysozoa</taxon>
        <taxon>Arthropoda</taxon>
        <taxon>Hexapoda</taxon>
        <taxon>Insecta</taxon>
        <taxon>Pterygota</taxon>
        <taxon>Neoptera</taxon>
        <taxon>Endopterygota</taxon>
        <taxon>Hymenoptera</taxon>
        <taxon>Apocrita</taxon>
        <taxon>Aculeata</taxon>
        <taxon>Formicoidea</taxon>
        <taxon>Formicidae</taxon>
        <taxon>Myrmicinae</taxon>
        <taxon>Cardiocondyla</taxon>
    </lineage>
</organism>
<name>A0AAW2GMN6_9HYME</name>
<protein>
    <submittedName>
        <fullName evidence="1">Uncharacterized protein</fullName>
    </submittedName>
</protein>
<dbReference type="AlphaFoldDB" id="A0AAW2GMN6"/>
<evidence type="ECO:0000313" key="2">
    <source>
        <dbReference type="Proteomes" id="UP001430953"/>
    </source>
</evidence>
<keyword evidence="2" id="KW-1185">Reference proteome</keyword>
<accession>A0AAW2GMN6</accession>
<dbReference type="EMBL" id="JADYXP020000003">
    <property type="protein sequence ID" value="KAL0127812.1"/>
    <property type="molecule type" value="Genomic_DNA"/>
</dbReference>
<evidence type="ECO:0000313" key="1">
    <source>
        <dbReference type="EMBL" id="KAL0127812.1"/>
    </source>
</evidence>
<sequence length="81" mass="9048">MTCAIAFSEFSGSTVTNRVSGTTEAAEQPHLLGRRSFVVQIKIERLEEETPAWIASDNEAAAWIAPNNRGLKNTKWENNRE</sequence>
<gene>
    <name evidence="1" type="ORF">PUN28_003209</name>
</gene>
<reference evidence="1 2" key="1">
    <citation type="submission" date="2023-03" db="EMBL/GenBank/DDBJ databases">
        <title>High recombination rates correlate with genetic variation in Cardiocondyla obscurior ants.</title>
        <authorList>
            <person name="Errbii M."/>
        </authorList>
    </citation>
    <scope>NUCLEOTIDE SEQUENCE [LARGE SCALE GENOMIC DNA]</scope>
    <source>
        <strain evidence="1">Alpha-2009</strain>
        <tissue evidence="1">Whole body</tissue>
    </source>
</reference>
<dbReference type="Proteomes" id="UP001430953">
    <property type="component" value="Unassembled WGS sequence"/>
</dbReference>
<proteinExistence type="predicted"/>